<dbReference type="InterPro" id="IPR029064">
    <property type="entry name" value="Ribosomal_eL30-like_sf"/>
</dbReference>
<comment type="caution">
    <text evidence="4">The sequence shown here is derived from an EMBL/GenBank/DDBJ whole genome shotgun (WGS) entry which is preliminary data.</text>
</comment>
<dbReference type="InterPro" id="IPR029026">
    <property type="entry name" value="tRNA_m1G_MTases_N"/>
</dbReference>
<dbReference type="AlphaFoldDB" id="A0A3A1YU42"/>
<dbReference type="RefSeq" id="WP_119515613.1">
    <property type="nucleotide sequence ID" value="NZ_NQYH01000002.1"/>
</dbReference>
<dbReference type="GO" id="GO:0006396">
    <property type="term" value="P:RNA processing"/>
    <property type="evidence" value="ECO:0007669"/>
    <property type="project" value="InterPro"/>
</dbReference>
<dbReference type="Gene3D" id="3.40.1280.10">
    <property type="match status" value="1"/>
</dbReference>
<keyword evidence="2 4" id="KW-0808">Transferase</keyword>
<dbReference type="Pfam" id="PF00588">
    <property type="entry name" value="SpoU_methylase"/>
    <property type="match status" value="1"/>
</dbReference>
<dbReference type="SUPFAM" id="SSF55315">
    <property type="entry name" value="L30e-like"/>
    <property type="match status" value="1"/>
</dbReference>
<dbReference type="PANTHER" id="PTHR43191:SF2">
    <property type="entry name" value="RRNA METHYLTRANSFERASE 3, MITOCHONDRIAL"/>
    <property type="match status" value="1"/>
</dbReference>
<dbReference type="OrthoDB" id="9794400at2"/>
<accession>A0A3A1YU42</accession>
<name>A0A3A1YU42_9BURK</name>
<dbReference type="CDD" id="cd18095">
    <property type="entry name" value="SpoU-like_rRNA-MTase"/>
    <property type="match status" value="1"/>
</dbReference>
<dbReference type="InterPro" id="IPR051259">
    <property type="entry name" value="rRNA_Methyltransferase"/>
</dbReference>
<dbReference type="GO" id="GO:0008173">
    <property type="term" value="F:RNA methyltransferase activity"/>
    <property type="evidence" value="ECO:0007669"/>
    <property type="project" value="InterPro"/>
</dbReference>
<dbReference type="PANTHER" id="PTHR43191">
    <property type="entry name" value="RRNA METHYLTRANSFERASE 3"/>
    <property type="match status" value="1"/>
</dbReference>
<reference evidence="4 5" key="1">
    <citation type="submission" date="2017-08" db="EMBL/GenBank/DDBJ databases">
        <title>Pusillimonas indicus sp. nov., a member of the family Alcaligenaceae isolated from surface seawater.</title>
        <authorList>
            <person name="Li J."/>
        </authorList>
    </citation>
    <scope>NUCLEOTIDE SEQUENCE [LARGE SCALE GENOMIC DNA]</scope>
    <source>
        <strain evidence="4 5">L52-1-41</strain>
    </source>
</reference>
<organism evidence="4 5">
    <name type="scientific">Neopusillimonas maritima</name>
    <dbReference type="NCBI Taxonomy" id="2026239"/>
    <lineage>
        <taxon>Bacteria</taxon>
        <taxon>Pseudomonadati</taxon>
        <taxon>Pseudomonadota</taxon>
        <taxon>Betaproteobacteria</taxon>
        <taxon>Burkholderiales</taxon>
        <taxon>Alcaligenaceae</taxon>
        <taxon>Neopusillimonas</taxon>
    </lineage>
</organism>
<gene>
    <name evidence="4" type="ORF">CJP73_04620</name>
</gene>
<dbReference type="Gene3D" id="3.30.1330.30">
    <property type="match status" value="1"/>
</dbReference>
<dbReference type="EMBL" id="NQYH01000002">
    <property type="protein sequence ID" value="RIY41732.1"/>
    <property type="molecule type" value="Genomic_DNA"/>
</dbReference>
<evidence type="ECO:0000259" key="3">
    <source>
        <dbReference type="Pfam" id="PF00588"/>
    </source>
</evidence>
<proteinExistence type="predicted"/>
<feature type="domain" description="tRNA/rRNA methyltransferase SpoU type" evidence="3">
    <location>
        <begin position="112"/>
        <end position="249"/>
    </location>
</feature>
<evidence type="ECO:0000313" key="5">
    <source>
        <dbReference type="Proteomes" id="UP000266206"/>
    </source>
</evidence>
<dbReference type="SUPFAM" id="SSF75217">
    <property type="entry name" value="alpha/beta knot"/>
    <property type="match status" value="1"/>
</dbReference>
<dbReference type="InterPro" id="IPR029028">
    <property type="entry name" value="Alpha/beta_knot_MTases"/>
</dbReference>
<evidence type="ECO:0000256" key="1">
    <source>
        <dbReference type="ARBA" id="ARBA00022603"/>
    </source>
</evidence>
<dbReference type="GO" id="GO:0003723">
    <property type="term" value="F:RNA binding"/>
    <property type="evidence" value="ECO:0007669"/>
    <property type="project" value="InterPro"/>
</dbReference>
<keyword evidence="1 4" id="KW-0489">Methyltransferase</keyword>
<evidence type="ECO:0000256" key="2">
    <source>
        <dbReference type="ARBA" id="ARBA00022679"/>
    </source>
</evidence>
<protein>
    <submittedName>
        <fullName evidence="4">RNA methyltransferase</fullName>
    </submittedName>
</protein>
<evidence type="ECO:0000313" key="4">
    <source>
        <dbReference type="EMBL" id="RIY41732.1"/>
    </source>
</evidence>
<sequence length="259" mass="28142">MKQIESRDNALFKSFVRVANGKSRNQAWLEGVHLCQAWLQHGVTPPQFAVFDASRVDQSVEIQALYRAVPDQSRVLLASGLMKKLDQVENGQGVGFIVAPPAAVIPEHIKETVLWLDRVQDPGNMGTLFRTAAAAGVGSVYCSTGCAAAWSPKVLRSAQGAHFSLTIHENCDLQALFHRLEVPLAAMTLQGSVSLYQAKLPHHIAWLAGNEGQGILPALEAIAQLKVYIPQASDIESLNVAAATAICLFEHRRRFLSGE</sequence>
<dbReference type="Proteomes" id="UP000266206">
    <property type="component" value="Unassembled WGS sequence"/>
</dbReference>
<dbReference type="InterPro" id="IPR001537">
    <property type="entry name" value="SpoU_MeTrfase"/>
</dbReference>
<dbReference type="GO" id="GO:0032259">
    <property type="term" value="P:methylation"/>
    <property type="evidence" value="ECO:0007669"/>
    <property type="project" value="UniProtKB-KW"/>
</dbReference>